<gene>
    <name evidence="2" type="ORF">PAM7066_00855</name>
</gene>
<dbReference type="Gene3D" id="1.20.120.520">
    <property type="entry name" value="nmb1532 protein domain like"/>
    <property type="match status" value="1"/>
</dbReference>
<dbReference type="STRING" id="315423.SAMN04488020_102426"/>
<proteinExistence type="predicted"/>
<evidence type="ECO:0000313" key="2">
    <source>
        <dbReference type="EMBL" id="SLN24255.1"/>
    </source>
</evidence>
<dbReference type="RefSeq" id="WP_085852896.1">
    <property type="nucleotide sequence ID" value="NZ_FOPF01000002.1"/>
</dbReference>
<feature type="domain" description="Hemerythrin-like" evidence="1">
    <location>
        <begin position="42"/>
        <end position="181"/>
    </location>
</feature>
<organism evidence="2 3">
    <name type="scientific">Palleronia marisminoris</name>
    <dbReference type="NCBI Taxonomy" id="315423"/>
    <lineage>
        <taxon>Bacteria</taxon>
        <taxon>Pseudomonadati</taxon>
        <taxon>Pseudomonadota</taxon>
        <taxon>Alphaproteobacteria</taxon>
        <taxon>Rhodobacterales</taxon>
        <taxon>Roseobacteraceae</taxon>
        <taxon>Palleronia</taxon>
    </lineage>
</organism>
<protein>
    <submittedName>
        <fullName evidence="2">Hemerythrin HHE cation binding domain protein</fullName>
    </submittedName>
</protein>
<dbReference type="EMBL" id="FWFV01000002">
    <property type="protein sequence ID" value="SLN24255.1"/>
    <property type="molecule type" value="Genomic_DNA"/>
</dbReference>
<name>A0A1Y5RSB3_9RHOB</name>
<dbReference type="CDD" id="cd12108">
    <property type="entry name" value="Hr-like"/>
    <property type="match status" value="1"/>
</dbReference>
<accession>A0A1Y5RSB3</accession>
<sequence length="190" mass="21725">MTEDEILALERRDGLPDALRVLVAELPRGTWEAHPNFSPLTRFWLQRHLMFREILEKLQAGTRSYLDGQQDGEQYGRNTARMAQFFLQELHGHHSIEDHHYFPVLTSLDQRLERGFVILDADHHALDGHLNDLAEGTNAMLRGLSEKDPKVAAGALDEQLSGFGDFLDRHLTDEEDLVVPVILKYAPEIH</sequence>
<dbReference type="InterPro" id="IPR012312">
    <property type="entry name" value="Hemerythrin-like"/>
</dbReference>
<keyword evidence="3" id="KW-1185">Reference proteome</keyword>
<dbReference type="AlphaFoldDB" id="A0A1Y5RSB3"/>
<evidence type="ECO:0000313" key="3">
    <source>
        <dbReference type="Proteomes" id="UP000193870"/>
    </source>
</evidence>
<dbReference type="Proteomes" id="UP000193870">
    <property type="component" value="Unassembled WGS sequence"/>
</dbReference>
<dbReference type="OrthoDB" id="6077989at2"/>
<reference evidence="2 3" key="1">
    <citation type="submission" date="2017-03" db="EMBL/GenBank/DDBJ databases">
        <authorList>
            <person name="Afonso C.L."/>
            <person name="Miller P.J."/>
            <person name="Scott M.A."/>
            <person name="Spackman E."/>
            <person name="Goraichik I."/>
            <person name="Dimitrov K.M."/>
            <person name="Suarez D.L."/>
            <person name="Swayne D.E."/>
        </authorList>
    </citation>
    <scope>NUCLEOTIDE SEQUENCE [LARGE SCALE GENOMIC DNA]</scope>
    <source>
        <strain evidence="2 3">CECT 7066</strain>
    </source>
</reference>
<evidence type="ECO:0000259" key="1">
    <source>
        <dbReference type="Pfam" id="PF01814"/>
    </source>
</evidence>
<dbReference type="Pfam" id="PF01814">
    <property type="entry name" value="Hemerythrin"/>
    <property type="match status" value="1"/>
</dbReference>